<dbReference type="InterPro" id="IPR024664">
    <property type="entry name" value="Ara_Isoase_C"/>
</dbReference>
<evidence type="ECO:0000256" key="1">
    <source>
        <dbReference type="ARBA" id="ARBA00022723"/>
    </source>
</evidence>
<keyword evidence="4 8" id="KW-0413">Isomerase</keyword>
<dbReference type="Gene3D" id="3.40.50.10940">
    <property type="match status" value="1"/>
</dbReference>
<dbReference type="InterPro" id="IPR004216">
    <property type="entry name" value="Fuc/Ara_isomerase_C"/>
</dbReference>
<gene>
    <name evidence="8" type="ORF">IAD24_00555</name>
</gene>
<keyword evidence="3" id="KW-0464">Manganese</keyword>
<evidence type="ECO:0000256" key="2">
    <source>
        <dbReference type="ARBA" id="ARBA00022935"/>
    </source>
</evidence>
<dbReference type="InterPro" id="IPR055390">
    <property type="entry name" value="AraA_central"/>
</dbReference>
<dbReference type="Pfam" id="PF24856">
    <property type="entry name" value="AraA_central"/>
    <property type="match status" value="1"/>
</dbReference>
<organism evidence="8 9">
    <name type="scientific">Candidatus Aphodomorpha intestinavium</name>
    <dbReference type="NCBI Taxonomy" id="2840672"/>
    <lineage>
        <taxon>Bacteria</taxon>
        <taxon>Bacillati</taxon>
        <taxon>Bacillota</taxon>
        <taxon>Clostridia</taxon>
        <taxon>Eubacteriales</taxon>
        <taxon>Candidatus Aphodomorpha</taxon>
    </lineage>
</organism>
<evidence type="ECO:0000256" key="4">
    <source>
        <dbReference type="ARBA" id="ARBA00023235"/>
    </source>
</evidence>
<name>A0A9D1SSK2_9FIRM</name>
<dbReference type="InterPro" id="IPR009015">
    <property type="entry name" value="Fucose_isomerase_N/cen_sf"/>
</dbReference>
<feature type="domain" description="L-arabinose isomerase C-terminal" evidence="6">
    <location>
        <begin position="320"/>
        <end position="461"/>
    </location>
</feature>
<evidence type="ECO:0000313" key="8">
    <source>
        <dbReference type="EMBL" id="HIU93624.1"/>
    </source>
</evidence>
<keyword evidence="1" id="KW-0479">Metal-binding</keyword>
<dbReference type="EMBL" id="DVNZ01000018">
    <property type="protein sequence ID" value="HIU93624.1"/>
    <property type="molecule type" value="Genomic_DNA"/>
</dbReference>
<dbReference type="PANTHER" id="PTHR38464">
    <property type="entry name" value="L-ARABINOSE ISOMERASE"/>
    <property type="match status" value="1"/>
</dbReference>
<dbReference type="PANTHER" id="PTHR38464:SF1">
    <property type="entry name" value="L-ARABINOSE ISOMERASE"/>
    <property type="match status" value="1"/>
</dbReference>
<dbReference type="AlphaFoldDB" id="A0A9D1SSK2"/>
<dbReference type="GO" id="GO:0046872">
    <property type="term" value="F:metal ion binding"/>
    <property type="evidence" value="ECO:0007669"/>
    <property type="project" value="UniProtKB-KW"/>
</dbReference>
<dbReference type="Pfam" id="PF11762">
    <property type="entry name" value="Arabinose_Iso_C"/>
    <property type="match status" value="1"/>
</dbReference>
<dbReference type="InterPro" id="IPR003762">
    <property type="entry name" value="Lara_isomerase"/>
</dbReference>
<feature type="domain" description="L-arabinose isomerase central" evidence="7">
    <location>
        <begin position="192"/>
        <end position="315"/>
    </location>
</feature>
<reference evidence="8" key="1">
    <citation type="submission" date="2020-10" db="EMBL/GenBank/DDBJ databases">
        <authorList>
            <person name="Gilroy R."/>
        </authorList>
    </citation>
    <scope>NUCLEOTIDE SEQUENCE</scope>
    <source>
        <strain evidence="8">ChiGjej2B2-16831</strain>
    </source>
</reference>
<dbReference type="GO" id="GO:0019569">
    <property type="term" value="P:L-arabinose catabolic process to D-xylulose 5-phosphate"/>
    <property type="evidence" value="ECO:0007669"/>
    <property type="project" value="TreeGrafter"/>
</dbReference>
<reference evidence="8" key="2">
    <citation type="journal article" date="2021" name="PeerJ">
        <title>Extensive microbial diversity within the chicken gut microbiome revealed by metagenomics and culture.</title>
        <authorList>
            <person name="Gilroy R."/>
            <person name="Ravi A."/>
            <person name="Getino M."/>
            <person name="Pursley I."/>
            <person name="Horton D.L."/>
            <person name="Alikhan N.F."/>
            <person name="Baker D."/>
            <person name="Gharbi K."/>
            <person name="Hall N."/>
            <person name="Watson M."/>
            <person name="Adriaenssens E.M."/>
            <person name="Foster-Nyarko E."/>
            <person name="Jarju S."/>
            <person name="Secka A."/>
            <person name="Antonio M."/>
            <person name="Oren A."/>
            <person name="Chaudhuri R.R."/>
            <person name="La Ragione R."/>
            <person name="Hildebrand F."/>
            <person name="Pallen M.J."/>
        </authorList>
    </citation>
    <scope>NUCLEOTIDE SEQUENCE</scope>
    <source>
        <strain evidence="8">ChiGjej2B2-16831</strain>
    </source>
</reference>
<dbReference type="Proteomes" id="UP000824128">
    <property type="component" value="Unassembled WGS sequence"/>
</dbReference>
<sequence length="465" mass="51395">MNEPKKPRLGVLALMLAAYEPLFPGITEAQRRYLTGVLDGLSATADFVFPKIALCREDMEELTAQYNRDDLDGIVIFLLSYAQGQYLVRALQRNRLPLALALIQPDETAGADFEEWELTVNQGIHGSQDCANALMRAGIPCAFYAGSRHDEGLGRFLADFGAAARTVQAMRSMRIGVIGKLSGMGDVVTDDMAVYRKLGPEFVYDSIGTVTRCCEQVTNEQVAARVAFDRTVFDIDPKLPPERHAYAVRLYLGLRRYLEENGYAGYTAHFEEFGADGRYTQLPLLAASHLLADGYGYAAEGDASCAMLVAAMRQLCGMANFSEMYMMDLKRGAILLCHAGEGNWAMARRDRRPFLMDRVFNEGGLSNPPTPIFTPEPGRAAVMSLAHIGGERFRLVLAQGEMLDECGLKKCDMPYMFFRPDAGVEASVQRWLELGATHHEAIVAGEQAARIRLFCRLVGIELAEI</sequence>
<dbReference type="SUPFAM" id="SSF50443">
    <property type="entry name" value="FucI/AraA C-terminal domain-like"/>
    <property type="match status" value="1"/>
</dbReference>
<dbReference type="InterPro" id="IPR038583">
    <property type="entry name" value="AraA_N_sf"/>
</dbReference>
<accession>A0A9D1SSK2</accession>
<dbReference type="PIRSF" id="PIRSF001478">
    <property type="entry name" value="L-ara_isomerase"/>
    <property type="match status" value="1"/>
</dbReference>
<keyword evidence="2" id="KW-0054">Arabinose catabolism</keyword>
<dbReference type="GO" id="GO:0005829">
    <property type="term" value="C:cytosol"/>
    <property type="evidence" value="ECO:0007669"/>
    <property type="project" value="TreeGrafter"/>
</dbReference>
<keyword evidence="5" id="KW-0119">Carbohydrate metabolism</keyword>
<comment type="caution">
    <text evidence="8">The sequence shown here is derived from an EMBL/GenBank/DDBJ whole genome shotgun (WGS) entry which is preliminary data.</text>
</comment>
<evidence type="ECO:0000259" key="6">
    <source>
        <dbReference type="Pfam" id="PF11762"/>
    </source>
</evidence>
<proteinExistence type="predicted"/>
<protein>
    <submittedName>
        <fullName evidence="8">Arabinose isomerase</fullName>
    </submittedName>
</protein>
<evidence type="ECO:0000256" key="5">
    <source>
        <dbReference type="ARBA" id="ARBA00023277"/>
    </source>
</evidence>
<dbReference type="SUPFAM" id="SSF53743">
    <property type="entry name" value="FucI/AraA N-terminal and middle domains"/>
    <property type="match status" value="1"/>
</dbReference>
<evidence type="ECO:0000256" key="3">
    <source>
        <dbReference type="ARBA" id="ARBA00023211"/>
    </source>
</evidence>
<evidence type="ECO:0000259" key="7">
    <source>
        <dbReference type="Pfam" id="PF24856"/>
    </source>
</evidence>
<evidence type="ECO:0000313" key="9">
    <source>
        <dbReference type="Proteomes" id="UP000824128"/>
    </source>
</evidence>
<dbReference type="GO" id="GO:0008733">
    <property type="term" value="F:L-arabinose isomerase activity"/>
    <property type="evidence" value="ECO:0007669"/>
    <property type="project" value="InterPro"/>
</dbReference>